<comment type="caution">
    <text evidence="1">The sequence shown here is derived from an EMBL/GenBank/DDBJ whole genome shotgun (WGS) entry which is preliminary data.</text>
</comment>
<proteinExistence type="predicted"/>
<dbReference type="RefSeq" id="WP_062971521.1">
    <property type="nucleotide sequence ID" value="NZ_JAAXOS010000018.1"/>
</dbReference>
<reference evidence="1 2" key="1">
    <citation type="submission" date="2020-04" db="EMBL/GenBank/DDBJ databases">
        <title>MicrobeNet Type strains.</title>
        <authorList>
            <person name="Nicholson A.C."/>
        </authorList>
    </citation>
    <scope>NUCLEOTIDE SEQUENCE [LARGE SCALE GENOMIC DNA]</scope>
    <source>
        <strain evidence="1 2">DSM 44956</strain>
    </source>
</reference>
<organism evidence="1 2">
    <name type="scientific">Nocardia gamkensis</name>
    <dbReference type="NCBI Taxonomy" id="352869"/>
    <lineage>
        <taxon>Bacteria</taxon>
        <taxon>Bacillati</taxon>
        <taxon>Actinomycetota</taxon>
        <taxon>Actinomycetes</taxon>
        <taxon>Mycobacteriales</taxon>
        <taxon>Nocardiaceae</taxon>
        <taxon>Nocardia</taxon>
    </lineage>
</organism>
<gene>
    <name evidence="1" type="ORF">HGB38_30900</name>
</gene>
<evidence type="ECO:0000313" key="1">
    <source>
        <dbReference type="EMBL" id="NKY30590.1"/>
    </source>
</evidence>
<sequence>MIEGDIFAILNFVLGNGVRHYRVAGRYELRADMMFLVGAREHPLVIEYDGGYWHRDREDTDLRKICETLELRGLHDIIRLRVHPLRRLRPADISIPQRADAMTCSRLVLLHIAHRPEPYELDDDTLDRIHEFLAFSATMLTDDNIHCDFCLELNFVLQEQRSRTRGMVHRLDNPGGISFSELAAELAQRSQQYEGLWCPDSREWEQAEAAAHQRSGFRGWLQRQRAVAQHVAQSSEVGSTMPLLTKYETGWIEAG</sequence>
<name>A0A7X6LAD2_9NOCA</name>
<protein>
    <recommendedName>
        <fullName evidence="3">DUF559 domain-containing protein</fullName>
    </recommendedName>
</protein>
<dbReference type="AlphaFoldDB" id="A0A7X6LAD2"/>
<evidence type="ECO:0000313" key="2">
    <source>
        <dbReference type="Proteomes" id="UP000540698"/>
    </source>
</evidence>
<keyword evidence="2" id="KW-1185">Reference proteome</keyword>
<evidence type="ECO:0008006" key="3">
    <source>
        <dbReference type="Google" id="ProtNLM"/>
    </source>
</evidence>
<dbReference type="Proteomes" id="UP000540698">
    <property type="component" value="Unassembled WGS sequence"/>
</dbReference>
<accession>A0A7X6LAD2</accession>
<dbReference type="EMBL" id="JAAXOS010000018">
    <property type="protein sequence ID" value="NKY30590.1"/>
    <property type="molecule type" value="Genomic_DNA"/>
</dbReference>